<dbReference type="InterPro" id="IPR004939">
    <property type="entry name" value="APC_su10/DOC_dom"/>
</dbReference>
<dbReference type="GO" id="GO:0005886">
    <property type="term" value="C:plasma membrane"/>
    <property type="evidence" value="ECO:0007669"/>
    <property type="project" value="TreeGrafter"/>
</dbReference>
<dbReference type="InterPro" id="IPR008979">
    <property type="entry name" value="Galactose-bd-like_sf"/>
</dbReference>
<gene>
    <name evidence="2" type="ORF">FKW44_019037</name>
</gene>
<reference evidence="3" key="1">
    <citation type="submission" date="2021-01" db="EMBL/GenBank/DDBJ databases">
        <title>Caligus Genome Assembly.</title>
        <authorList>
            <person name="Gallardo-Escarate C."/>
        </authorList>
    </citation>
    <scope>NUCLEOTIDE SEQUENCE [LARGE SCALE GENOMIC DNA]</scope>
</reference>
<accession>A0A7T8GVB0</accession>
<dbReference type="AlphaFoldDB" id="A0A7T8GVB0"/>
<dbReference type="Pfam" id="PF03256">
    <property type="entry name" value="ANAPC10"/>
    <property type="match status" value="1"/>
</dbReference>
<proteinExistence type="predicted"/>
<dbReference type="SUPFAM" id="SSF49785">
    <property type="entry name" value="Galactose-binding domain-like"/>
    <property type="match status" value="1"/>
</dbReference>
<evidence type="ECO:0000313" key="3">
    <source>
        <dbReference type="Proteomes" id="UP000595437"/>
    </source>
</evidence>
<dbReference type="PANTHER" id="PTHR45943">
    <property type="entry name" value="E3 UBIQUITIN-PROTEIN LIGASE MYCBP2"/>
    <property type="match status" value="1"/>
</dbReference>
<dbReference type="SMART" id="SM01337">
    <property type="entry name" value="APC10"/>
    <property type="match status" value="1"/>
</dbReference>
<dbReference type="PROSITE" id="PS51284">
    <property type="entry name" value="DOC"/>
    <property type="match status" value="1"/>
</dbReference>
<name>A0A7T8GVB0_CALRO</name>
<feature type="domain" description="DOC" evidence="1">
    <location>
        <begin position="1"/>
        <end position="147"/>
    </location>
</feature>
<dbReference type="EMBL" id="CP045902">
    <property type="protein sequence ID" value="QQP38463.1"/>
    <property type="molecule type" value="Genomic_DNA"/>
</dbReference>
<dbReference type="Gene3D" id="2.60.120.260">
    <property type="entry name" value="Galactose-binding domain-like"/>
    <property type="match status" value="1"/>
</dbReference>
<keyword evidence="3" id="KW-1185">Reference proteome</keyword>
<dbReference type="OrthoDB" id="6050183at2759"/>
<dbReference type="CDD" id="cd19799">
    <property type="entry name" value="Bbox2_MYCBP2"/>
    <property type="match status" value="1"/>
</dbReference>
<dbReference type="Proteomes" id="UP000595437">
    <property type="component" value="Chromosome 13"/>
</dbReference>
<organism evidence="2 3">
    <name type="scientific">Caligus rogercresseyi</name>
    <name type="common">Sea louse</name>
    <dbReference type="NCBI Taxonomy" id="217165"/>
    <lineage>
        <taxon>Eukaryota</taxon>
        <taxon>Metazoa</taxon>
        <taxon>Ecdysozoa</taxon>
        <taxon>Arthropoda</taxon>
        <taxon>Crustacea</taxon>
        <taxon>Multicrustacea</taxon>
        <taxon>Hexanauplia</taxon>
        <taxon>Copepoda</taxon>
        <taxon>Siphonostomatoida</taxon>
        <taxon>Caligidae</taxon>
        <taxon>Caligus</taxon>
    </lineage>
</organism>
<protein>
    <submittedName>
        <fullName evidence="2">E3 ubiquitinprotein ligase MYCBP2like</fullName>
    </submittedName>
</protein>
<dbReference type="GO" id="GO:0007411">
    <property type="term" value="P:axon guidance"/>
    <property type="evidence" value="ECO:0007669"/>
    <property type="project" value="TreeGrafter"/>
</dbReference>
<dbReference type="PANTHER" id="PTHR45943:SF1">
    <property type="entry name" value="E3 UBIQUITIN-PROTEIN LIGASE MYCBP2"/>
    <property type="match status" value="1"/>
</dbReference>
<dbReference type="GO" id="GO:0005634">
    <property type="term" value="C:nucleus"/>
    <property type="evidence" value="ECO:0007669"/>
    <property type="project" value="TreeGrafter"/>
</dbReference>
<evidence type="ECO:0000259" key="1">
    <source>
        <dbReference type="PROSITE" id="PS51284"/>
    </source>
</evidence>
<dbReference type="GO" id="GO:0008582">
    <property type="term" value="P:regulation of synaptic assembly at neuromuscular junction"/>
    <property type="evidence" value="ECO:0007669"/>
    <property type="project" value="TreeGrafter"/>
</dbReference>
<evidence type="ECO:0000313" key="2">
    <source>
        <dbReference type="EMBL" id="QQP38463.1"/>
    </source>
</evidence>
<dbReference type="GO" id="GO:0061630">
    <property type="term" value="F:ubiquitin protein ligase activity"/>
    <property type="evidence" value="ECO:0007669"/>
    <property type="project" value="TreeGrafter"/>
</dbReference>
<sequence length="745" mass="82630">MISSLSDNSTETFWESGDEDRNKAKWISMSLPDGGLQRGHAAVHIDNCRDLVSKVSSVTFKIGSREEDLIIIKVVDVENRFAGWVSVYFEDSMVHSPKISLIKIEFKGPDSTLRIRQIKLLSPKISESSNEEPLYDKDVDSLIKQSNCEAETLRVFRLMTAQVFGKLLRQESSSLEESESESEENSDLREHVVGILFNSKTRLSPSFEEPGLLDIFLSCIAKALTVQVKSKGGKEGRSIGVLNLASSLHPRDPANIGSRWWLRGSMAKRISEEIVVLLKDLSAGRMGFSSEWSALTKSAIAQNILNLTKLDRNNEVLKLPIFWLGLAAICVLDKDHVLALSSGENSNGCEASRPTCENHDDGETLAMIKCETCGNLCGDCDRFLHLHRRTKAHARAIFKEEEDAIKVDLHEGCGRMKLYWLLALADSLTLKAIVEFREAAASSSKSSNNNNFGSCRFCGVQSSAEVPVLDSVCTDSECVSHSSNACVKTLPCGHFCGGILNEETCLPCLHGCSKNHSLKQDADDMCMPHSIHTPTLRTRIPLSLLPGCALKAVEWTPYILRLQELPTMQGTNQPSISEQSTDVQRKALMRLEYEGLNVCEALNQKGSRYYKDPISLALDRYAYYVCFKCGKAYFGGEAHCEGALGDEDKFNPRNSFGSNVSQARERLSGVQMSLLLLRGRLLLLWNHALLQCCHDDFQRLISLPQKDLPHCPLKGEECPLHVRHPPTGEEFASVAGSVGTLILFR</sequence>